<sequence>DDLQDNNQQDKNLQGNDQQLDKNQQTVNTRAGPSYSNIENAEISNNEVSDEDSYEEEKEEEETNNKTPDKIDSSEEKISIDSLYELFQRVFINDSWNYPSPIEKLYYLARIFPLALPKKHFRWVHGTNKKEKQCQTNK</sequence>
<feature type="non-terminal residue" evidence="1">
    <location>
        <position position="138"/>
    </location>
</feature>
<dbReference type="Proteomes" id="UP000789920">
    <property type="component" value="Unassembled WGS sequence"/>
</dbReference>
<keyword evidence="2" id="KW-1185">Reference proteome</keyword>
<feature type="non-terminal residue" evidence="1">
    <location>
        <position position="1"/>
    </location>
</feature>
<dbReference type="EMBL" id="CAJVQC010108640">
    <property type="protein sequence ID" value="CAG8834260.1"/>
    <property type="molecule type" value="Genomic_DNA"/>
</dbReference>
<gene>
    <name evidence="1" type="ORF">RPERSI_LOCUS29136</name>
</gene>
<evidence type="ECO:0000313" key="2">
    <source>
        <dbReference type="Proteomes" id="UP000789920"/>
    </source>
</evidence>
<reference evidence="1" key="1">
    <citation type="submission" date="2021-06" db="EMBL/GenBank/DDBJ databases">
        <authorList>
            <person name="Kallberg Y."/>
            <person name="Tangrot J."/>
            <person name="Rosling A."/>
        </authorList>
    </citation>
    <scope>NUCLEOTIDE SEQUENCE</scope>
    <source>
        <strain evidence="1">MA461A</strain>
    </source>
</reference>
<name>A0ACA9SC59_9GLOM</name>
<accession>A0ACA9SC59</accession>
<evidence type="ECO:0000313" key="1">
    <source>
        <dbReference type="EMBL" id="CAG8834260.1"/>
    </source>
</evidence>
<organism evidence="1 2">
    <name type="scientific">Racocetra persica</name>
    <dbReference type="NCBI Taxonomy" id="160502"/>
    <lineage>
        <taxon>Eukaryota</taxon>
        <taxon>Fungi</taxon>
        <taxon>Fungi incertae sedis</taxon>
        <taxon>Mucoromycota</taxon>
        <taxon>Glomeromycotina</taxon>
        <taxon>Glomeromycetes</taxon>
        <taxon>Diversisporales</taxon>
        <taxon>Gigasporaceae</taxon>
        <taxon>Racocetra</taxon>
    </lineage>
</organism>
<protein>
    <submittedName>
        <fullName evidence="1">19817_t:CDS:1</fullName>
    </submittedName>
</protein>
<comment type="caution">
    <text evidence="1">The sequence shown here is derived from an EMBL/GenBank/DDBJ whole genome shotgun (WGS) entry which is preliminary data.</text>
</comment>
<proteinExistence type="predicted"/>